<evidence type="ECO:0000313" key="6">
    <source>
        <dbReference type="EMBL" id="CAJ1958113.1"/>
    </source>
</evidence>
<feature type="domain" description="CCT" evidence="5">
    <location>
        <begin position="230"/>
        <end position="272"/>
    </location>
</feature>
<dbReference type="Pfam" id="PF06203">
    <property type="entry name" value="CCT"/>
    <property type="match status" value="1"/>
</dbReference>
<keyword evidence="4" id="KW-1133">Transmembrane helix</keyword>
<proteinExistence type="predicted"/>
<name>A0AA86STP4_9FABA</name>
<dbReference type="GO" id="GO:0005634">
    <property type="term" value="C:nucleus"/>
    <property type="evidence" value="ECO:0007669"/>
    <property type="project" value="UniProtKB-SubCell"/>
</dbReference>
<gene>
    <name evidence="6" type="ORF">AYBTSS11_LOCUS17563</name>
</gene>
<keyword evidence="4" id="KW-0472">Membrane</keyword>
<dbReference type="GO" id="GO:0009909">
    <property type="term" value="P:regulation of flower development"/>
    <property type="evidence" value="ECO:0007669"/>
    <property type="project" value="InterPro"/>
</dbReference>
<dbReference type="GO" id="GO:0003700">
    <property type="term" value="F:DNA-binding transcription factor activity"/>
    <property type="evidence" value="ECO:0007669"/>
    <property type="project" value="TreeGrafter"/>
</dbReference>
<dbReference type="PROSITE" id="PS51017">
    <property type="entry name" value="CCT"/>
    <property type="match status" value="1"/>
</dbReference>
<reference evidence="6" key="1">
    <citation type="submission" date="2023-10" db="EMBL/GenBank/DDBJ databases">
        <authorList>
            <person name="Domelevo Entfellner J.-B."/>
        </authorList>
    </citation>
    <scope>NUCLEOTIDE SEQUENCE</scope>
</reference>
<dbReference type="EMBL" id="OY731402">
    <property type="protein sequence ID" value="CAJ1958113.1"/>
    <property type="molecule type" value="Genomic_DNA"/>
</dbReference>
<dbReference type="AlphaFoldDB" id="A0AA86STP4"/>
<dbReference type="InterPro" id="IPR045281">
    <property type="entry name" value="CONSTANS-like"/>
</dbReference>
<dbReference type="PANTHER" id="PTHR31319:SF110">
    <property type="entry name" value="CCT MOTIF FAMILY PROTEIN"/>
    <property type="match status" value="1"/>
</dbReference>
<evidence type="ECO:0000256" key="4">
    <source>
        <dbReference type="SAM" id="Phobius"/>
    </source>
</evidence>
<keyword evidence="7" id="KW-1185">Reference proteome</keyword>
<comment type="subcellular location">
    <subcellularLocation>
        <location evidence="1 3">Nucleus</location>
    </subcellularLocation>
</comment>
<accession>A0AA86STP4</accession>
<keyword evidence="4" id="KW-0812">Transmembrane</keyword>
<protein>
    <recommendedName>
        <fullName evidence="5">CCT domain-containing protein</fullName>
    </recommendedName>
</protein>
<feature type="transmembrane region" description="Helical" evidence="4">
    <location>
        <begin position="21"/>
        <end position="41"/>
    </location>
</feature>
<evidence type="ECO:0000259" key="5">
    <source>
        <dbReference type="PROSITE" id="PS51017"/>
    </source>
</evidence>
<dbReference type="Gramene" id="rna-AYBTSS11_LOCUS17563">
    <property type="protein sequence ID" value="CAJ1958113.1"/>
    <property type="gene ID" value="gene-AYBTSS11_LOCUS17563"/>
</dbReference>
<dbReference type="PANTHER" id="PTHR31319">
    <property type="entry name" value="ZINC FINGER PROTEIN CONSTANS-LIKE 4"/>
    <property type="match status" value="1"/>
</dbReference>
<evidence type="ECO:0000256" key="1">
    <source>
        <dbReference type="ARBA" id="ARBA00004123"/>
    </source>
</evidence>
<evidence type="ECO:0000256" key="3">
    <source>
        <dbReference type="PROSITE-ProRule" id="PRU00357"/>
    </source>
</evidence>
<organism evidence="6 7">
    <name type="scientific">Sphenostylis stenocarpa</name>
    <dbReference type="NCBI Taxonomy" id="92480"/>
    <lineage>
        <taxon>Eukaryota</taxon>
        <taxon>Viridiplantae</taxon>
        <taxon>Streptophyta</taxon>
        <taxon>Embryophyta</taxon>
        <taxon>Tracheophyta</taxon>
        <taxon>Spermatophyta</taxon>
        <taxon>Magnoliopsida</taxon>
        <taxon>eudicotyledons</taxon>
        <taxon>Gunneridae</taxon>
        <taxon>Pentapetalae</taxon>
        <taxon>rosids</taxon>
        <taxon>fabids</taxon>
        <taxon>Fabales</taxon>
        <taxon>Fabaceae</taxon>
        <taxon>Papilionoideae</taxon>
        <taxon>50 kb inversion clade</taxon>
        <taxon>NPAAA clade</taxon>
        <taxon>indigoferoid/millettioid clade</taxon>
        <taxon>Phaseoleae</taxon>
        <taxon>Sphenostylis</taxon>
    </lineage>
</organism>
<evidence type="ECO:0000313" key="7">
    <source>
        <dbReference type="Proteomes" id="UP001189624"/>
    </source>
</evidence>
<dbReference type="InterPro" id="IPR010402">
    <property type="entry name" value="CCT_domain"/>
</dbReference>
<dbReference type="Proteomes" id="UP001189624">
    <property type="component" value="Chromosome 5"/>
</dbReference>
<keyword evidence="2 3" id="KW-0539">Nucleus</keyword>
<evidence type="ECO:0000256" key="2">
    <source>
        <dbReference type="ARBA" id="ARBA00023242"/>
    </source>
</evidence>
<sequence length="330" mass="37758">MMSTTFTRLQFQKREDEKSCPLALTTCFNPLFCTITIAYIFQATKEETPTKDTTQHSEISFSMPLSPSSMASIPQFYPNYTFTTHDLSEFPTPLMSSNASVMDNTMWGGQDSLIPVLDMNNGALDHIVSLDCDTMACASWMPSFSEQLGGLSDLAISDCKMGFYGGFQNFNSRYQPNIGDFGDECCGFVEDVKPPAYPNAARENWGLQGNQMQAVEEPNIKVGRYSEEERKERILRYLKKRNQRNFNKTIKYACRKTLADRRVRVRGRFARNNELCEEDMASKKHENHHHKEDFYGGDSIQFQLKNDEEDWLQEAMASLVYLSHSSPEDM</sequence>